<name>A0A540KMR6_MALBA</name>
<organism evidence="2 3">
    <name type="scientific">Malus baccata</name>
    <name type="common">Siberian crab apple</name>
    <name type="synonym">Pyrus baccata</name>
    <dbReference type="NCBI Taxonomy" id="106549"/>
    <lineage>
        <taxon>Eukaryota</taxon>
        <taxon>Viridiplantae</taxon>
        <taxon>Streptophyta</taxon>
        <taxon>Embryophyta</taxon>
        <taxon>Tracheophyta</taxon>
        <taxon>Spermatophyta</taxon>
        <taxon>Magnoliopsida</taxon>
        <taxon>eudicotyledons</taxon>
        <taxon>Gunneridae</taxon>
        <taxon>Pentapetalae</taxon>
        <taxon>rosids</taxon>
        <taxon>fabids</taxon>
        <taxon>Rosales</taxon>
        <taxon>Rosaceae</taxon>
        <taxon>Amygdaloideae</taxon>
        <taxon>Maleae</taxon>
        <taxon>Malus</taxon>
    </lineage>
</organism>
<sequence length="180" mass="20879">MQCKLQSITLPKTFDLDALDLDRGMFDEGAYDNHHSSTKSTDPKPFSTSPTSSPYPKPSSISASLSFVFDQINAIEKERSEKDQTLQKIRAWRKLKKSQIDMKLGLGVANHSGIDAKLVDSVYVLIGSERLEKLMATKKEVEVVHQWPEWIELMEMMRMRRKATGKERQRHRRWKEEDRI</sequence>
<proteinExistence type="predicted"/>
<accession>A0A540KMR6</accession>
<reference evidence="2 3" key="1">
    <citation type="journal article" date="2019" name="G3 (Bethesda)">
        <title>Sequencing of a Wild Apple (Malus baccata) Genome Unravels the Differences Between Cultivated and Wild Apple Species Regarding Disease Resistance and Cold Tolerance.</title>
        <authorList>
            <person name="Chen X."/>
        </authorList>
    </citation>
    <scope>NUCLEOTIDE SEQUENCE [LARGE SCALE GENOMIC DNA]</scope>
    <source>
        <strain evidence="3">cv. Shandingzi</strain>
        <tissue evidence="2">Leaves</tissue>
    </source>
</reference>
<dbReference type="STRING" id="106549.A0A540KMR6"/>
<keyword evidence="3" id="KW-1185">Reference proteome</keyword>
<evidence type="ECO:0000256" key="1">
    <source>
        <dbReference type="SAM" id="MobiDB-lite"/>
    </source>
</evidence>
<dbReference type="Proteomes" id="UP000315295">
    <property type="component" value="Unassembled WGS sequence"/>
</dbReference>
<evidence type="ECO:0000313" key="3">
    <source>
        <dbReference type="Proteomes" id="UP000315295"/>
    </source>
</evidence>
<dbReference type="EMBL" id="VIEB01001093">
    <property type="protein sequence ID" value="TQD75515.1"/>
    <property type="molecule type" value="Genomic_DNA"/>
</dbReference>
<feature type="region of interest" description="Disordered" evidence="1">
    <location>
        <begin position="30"/>
        <end position="59"/>
    </location>
</feature>
<gene>
    <name evidence="2" type="ORF">C1H46_038954</name>
</gene>
<feature type="compositionally biased region" description="Low complexity" evidence="1">
    <location>
        <begin position="38"/>
        <end position="59"/>
    </location>
</feature>
<comment type="caution">
    <text evidence="2">The sequence shown here is derived from an EMBL/GenBank/DDBJ whole genome shotgun (WGS) entry which is preliminary data.</text>
</comment>
<protein>
    <submittedName>
        <fullName evidence="2">Uncharacterized protein</fullName>
    </submittedName>
</protein>
<dbReference type="AlphaFoldDB" id="A0A540KMR6"/>
<evidence type="ECO:0000313" key="2">
    <source>
        <dbReference type="EMBL" id="TQD75515.1"/>
    </source>
</evidence>